<dbReference type="PANTHER" id="PTHR11439">
    <property type="entry name" value="GAG-POL-RELATED RETROTRANSPOSON"/>
    <property type="match status" value="1"/>
</dbReference>
<protein>
    <submittedName>
        <fullName evidence="3">Ribonuclease H-like domain-containing protein</fullName>
    </submittedName>
</protein>
<dbReference type="InterPro" id="IPR013103">
    <property type="entry name" value="RVT_2"/>
</dbReference>
<proteinExistence type="predicted"/>
<keyword evidence="4" id="KW-1185">Reference proteome</keyword>
<dbReference type="PANTHER" id="PTHR11439:SF524">
    <property type="entry name" value="RNA-DIRECTED DNA POLYMERASE, PROTEIN KINASE RLK-PELLE-DLSV FAMILY"/>
    <property type="match status" value="1"/>
</dbReference>
<reference evidence="3" key="2">
    <citation type="submission" date="2022-01" db="EMBL/GenBank/DDBJ databases">
        <authorList>
            <person name="Yamashiro T."/>
            <person name="Shiraishi A."/>
            <person name="Satake H."/>
            <person name="Nakayama K."/>
        </authorList>
    </citation>
    <scope>NUCLEOTIDE SEQUENCE</scope>
</reference>
<evidence type="ECO:0000313" key="3">
    <source>
        <dbReference type="EMBL" id="GJU09765.1"/>
    </source>
</evidence>
<feature type="domain" description="Reverse transcriptase Ty1/copia-type" evidence="2">
    <location>
        <begin position="212"/>
        <end position="275"/>
    </location>
</feature>
<name>A0ABQ5JB35_9ASTR</name>
<organism evidence="3 4">
    <name type="scientific">Tanacetum coccineum</name>
    <dbReference type="NCBI Taxonomy" id="301880"/>
    <lineage>
        <taxon>Eukaryota</taxon>
        <taxon>Viridiplantae</taxon>
        <taxon>Streptophyta</taxon>
        <taxon>Embryophyta</taxon>
        <taxon>Tracheophyta</taxon>
        <taxon>Spermatophyta</taxon>
        <taxon>Magnoliopsida</taxon>
        <taxon>eudicotyledons</taxon>
        <taxon>Gunneridae</taxon>
        <taxon>Pentapetalae</taxon>
        <taxon>asterids</taxon>
        <taxon>campanulids</taxon>
        <taxon>Asterales</taxon>
        <taxon>Asteraceae</taxon>
        <taxon>Asteroideae</taxon>
        <taxon>Anthemideae</taxon>
        <taxon>Anthemidinae</taxon>
        <taxon>Tanacetum</taxon>
    </lineage>
</organism>
<dbReference type="CDD" id="cd09272">
    <property type="entry name" value="RNase_HI_RT_Ty1"/>
    <property type="match status" value="1"/>
</dbReference>
<accession>A0ABQ5JB35</accession>
<dbReference type="Proteomes" id="UP001151760">
    <property type="component" value="Unassembled WGS sequence"/>
</dbReference>
<evidence type="ECO:0000313" key="4">
    <source>
        <dbReference type="Proteomes" id="UP001151760"/>
    </source>
</evidence>
<gene>
    <name evidence="3" type="ORF">Tco_1132161</name>
</gene>
<reference evidence="3" key="1">
    <citation type="journal article" date="2022" name="Int. J. Mol. Sci.">
        <title>Draft Genome of Tanacetum Coccineum: Genomic Comparison of Closely Related Tanacetum-Family Plants.</title>
        <authorList>
            <person name="Yamashiro T."/>
            <person name="Shiraishi A."/>
            <person name="Nakayama K."/>
            <person name="Satake H."/>
        </authorList>
    </citation>
    <scope>NUCLEOTIDE SEQUENCE</scope>
</reference>
<feature type="region of interest" description="Disordered" evidence="1">
    <location>
        <begin position="128"/>
        <end position="153"/>
    </location>
</feature>
<comment type="caution">
    <text evidence="3">The sequence shown here is derived from an EMBL/GenBank/DDBJ whole genome shotgun (WGS) entry which is preliminary data.</text>
</comment>
<evidence type="ECO:0000259" key="2">
    <source>
        <dbReference type="Pfam" id="PF07727"/>
    </source>
</evidence>
<sequence length="598" mass="68136">MFHRPLILLADYTPHPFPLLTLDAPTAHDGNLKLVCNLWRNSGHKFRFGNYQFAPSLVLEIRSKEMSRSNGLLTKSTCLCRDLQENELLTVVRGFDLYTISLRNTSSTPICFMAKASPTQASLVPQGLKASNYDNSDPVPPRQNVVPSAKKPDSSHQGLEFLFNPLLEEYYNPHTKKTQECKKKKRKTSADENNIDQAPQCIDELYQFDRLKVWELVEKPFGKMVIKLKWLWKNKKDEDQTVIHNKARLVAKGYAQEEGIDFEESFAPVCSFGSCSDSGFELTAISTLEQRRKSLDTRKSTIWREIQFLGELTFYKALPEDRFKYLVRRIGMRCLTPAELENIRVILLVFTMKMEILLEPASNKLLVDLEESWHEKHSAKYLVDPSVSVDPMFEPRNYPVDPGAATDPDEISSGPAVPKKWTGPAKCGRFFTLTSYIDQGRVLRYLRGSTDLGLQLLRSTISQLIVYFDADWQDTLSRSSAQAEYRGVANAVAETSWIRNLLRELHTPLFTATLVYCDNVSAVYMSVNPIQHQRTKHIEIDIHFVHDKVAAGHVRVLHVPSRFQYADIFTKGLPYPLFADFRSSLSVRKTPAPTAGAY</sequence>
<dbReference type="Pfam" id="PF07727">
    <property type="entry name" value="RVT_2"/>
    <property type="match status" value="1"/>
</dbReference>
<dbReference type="EMBL" id="BQNB010021756">
    <property type="protein sequence ID" value="GJU09765.1"/>
    <property type="molecule type" value="Genomic_DNA"/>
</dbReference>
<evidence type="ECO:0000256" key="1">
    <source>
        <dbReference type="SAM" id="MobiDB-lite"/>
    </source>
</evidence>